<protein>
    <submittedName>
        <fullName evidence="5">Trehalase-like protein</fullName>
    </submittedName>
</protein>
<evidence type="ECO:0000256" key="3">
    <source>
        <dbReference type="ARBA" id="ARBA00023295"/>
    </source>
</evidence>
<feature type="domain" description="Mannosylglycerate hydrolase MGH1-like glycoside hydrolase" evidence="4">
    <location>
        <begin position="39"/>
        <end position="409"/>
    </location>
</feature>
<dbReference type="PANTHER" id="PTHR10412">
    <property type="entry name" value="MANNOSYL-OLIGOSACCHARIDE GLUCOSIDASE"/>
    <property type="match status" value="1"/>
</dbReference>
<name>A0ABU3E6V3_9FLAO</name>
<dbReference type="InterPro" id="IPR054491">
    <property type="entry name" value="MGH1-like_GH"/>
</dbReference>
<dbReference type="InterPro" id="IPR004888">
    <property type="entry name" value="Glycoside_hydrolase_63"/>
</dbReference>
<gene>
    <name evidence="5" type="ORF">RM549_17710</name>
</gene>
<evidence type="ECO:0000313" key="6">
    <source>
        <dbReference type="Proteomes" id="UP001261624"/>
    </source>
</evidence>
<dbReference type="Gene3D" id="1.50.10.10">
    <property type="match status" value="1"/>
</dbReference>
<proteinExistence type="inferred from homology"/>
<evidence type="ECO:0000256" key="1">
    <source>
        <dbReference type="ARBA" id="ARBA00010833"/>
    </source>
</evidence>
<keyword evidence="2" id="KW-0378">Hydrolase</keyword>
<organism evidence="5 6">
    <name type="scientific">Autumnicola patrickiae</name>
    <dbReference type="NCBI Taxonomy" id="3075591"/>
    <lineage>
        <taxon>Bacteria</taxon>
        <taxon>Pseudomonadati</taxon>
        <taxon>Bacteroidota</taxon>
        <taxon>Flavobacteriia</taxon>
        <taxon>Flavobacteriales</taxon>
        <taxon>Flavobacteriaceae</taxon>
        <taxon>Autumnicola</taxon>
    </lineage>
</organism>
<sequence>MKNEEIFEKTRKVIFENMIKSEREGGKKFHYTKPSPSRYPFQFFWDTCFHVFILNALGEHTMAKEHLISLFAMQKEDGFVGHMIYWDRLMPGRLADFFQSKPRLKNFFQSHMSALVQPPMAAQAVAGVYEASGDEQFLKQMLPKLKEYYRWLAKNRDFNGDGLLTIISPFESGMDWKPTYDPVVGFSGKKANWRLFLKVVNVDFRNYLNNYNFKKIYQKGYFLVKDVGFNTIYAQNLKALAGLCKDMEDPAGEEFGKLADRVSKSIVDVMYDKETCAFYDVHGKEDIKIKILTPTVFYPVVLKNIPEEIAKKVMDTHFFNSRAFATPYPLPCVAQSHSSFNPGESMYIWRGPTWIVNNWFLHQFLMEKGYREESRKLIDSIKQLIEKSGFREYYNPFTGEGYGAKDFTWAGLVVDMMKMEEKEEEKLI</sequence>
<keyword evidence="6" id="KW-1185">Reference proteome</keyword>
<keyword evidence="3" id="KW-0326">Glycosidase</keyword>
<reference evidence="5 6" key="1">
    <citation type="submission" date="2023-09" db="EMBL/GenBank/DDBJ databases">
        <authorList>
            <person name="Rey-Velasco X."/>
        </authorList>
    </citation>
    <scope>NUCLEOTIDE SEQUENCE [LARGE SCALE GENOMIC DNA]</scope>
    <source>
        <strain evidence="5 6">F188</strain>
    </source>
</reference>
<evidence type="ECO:0000259" key="4">
    <source>
        <dbReference type="Pfam" id="PF22422"/>
    </source>
</evidence>
<accession>A0ABU3E6V3</accession>
<dbReference type="SUPFAM" id="SSF48208">
    <property type="entry name" value="Six-hairpin glycosidases"/>
    <property type="match status" value="1"/>
</dbReference>
<evidence type="ECO:0000256" key="2">
    <source>
        <dbReference type="ARBA" id="ARBA00022801"/>
    </source>
</evidence>
<dbReference type="RefSeq" id="WP_311687255.1">
    <property type="nucleotide sequence ID" value="NZ_JAVRHM010000030.1"/>
</dbReference>
<evidence type="ECO:0000313" key="5">
    <source>
        <dbReference type="EMBL" id="MDT0691633.1"/>
    </source>
</evidence>
<comment type="caution">
    <text evidence="5">The sequence shown here is derived from an EMBL/GenBank/DDBJ whole genome shotgun (WGS) entry which is preliminary data.</text>
</comment>
<comment type="similarity">
    <text evidence="1">Belongs to the glycosyl hydrolase 63 family.</text>
</comment>
<dbReference type="Pfam" id="PF22422">
    <property type="entry name" value="MGH1-like_GH"/>
    <property type="match status" value="1"/>
</dbReference>
<dbReference type="Proteomes" id="UP001261624">
    <property type="component" value="Unassembled WGS sequence"/>
</dbReference>
<dbReference type="InterPro" id="IPR008928">
    <property type="entry name" value="6-hairpin_glycosidase_sf"/>
</dbReference>
<dbReference type="EMBL" id="JAVRHM010000030">
    <property type="protein sequence ID" value="MDT0691633.1"/>
    <property type="molecule type" value="Genomic_DNA"/>
</dbReference>
<dbReference type="InterPro" id="IPR012341">
    <property type="entry name" value="6hp_glycosidase-like_sf"/>
</dbReference>
<dbReference type="PANTHER" id="PTHR10412:SF11">
    <property type="entry name" value="MANNOSYL-OLIGOSACCHARIDE GLUCOSIDASE"/>
    <property type="match status" value="1"/>
</dbReference>